<name>A0A1I0NWI4_9BACT</name>
<dbReference type="OrthoDB" id="1680428at2"/>
<evidence type="ECO:0000256" key="3">
    <source>
        <dbReference type="ARBA" id="ARBA00022448"/>
    </source>
</evidence>
<evidence type="ECO:0000256" key="7">
    <source>
        <dbReference type="ARBA" id="ARBA00023237"/>
    </source>
</evidence>
<dbReference type="RefSeq" id="WP_090257907.1">
    <property type="nucleotide sequence ID" value="NZ_FOIR01000001.1"/>
</dbReference>
<evidence type="ECO:0000313" key="10">
    <source>
        <dbReference type="Proteomes" id="UP000199437"/>
    </source>
</evidence>
<organism evidence="9 10">
    <name type="scientific">Roseivirga pacifica</name>
    <dbReference type="NCBI Taxonomy" id="1267423"/>
    <lineage>
        <taxon>Bacteria</taxon>
        <taxon>Pseudomonadati</taxon>
        <taxon>Bacteroidota</taxon>
        <taxon>Cytophagia</taxon>
        <taxon>Cytophagales</taxon>
        <taxon>Roseivirgaceae</taxon>
        <taxon>Roseivirga</taxon>
    </lineage>
</organism>
<keyword evidence="4" id="KW-1134">Transmembrane beta strand</keyword>
<dbReference type="GO" id="GO:0015562">
    <property type="term" value="F:efflux transmembrane transporter activity"/>
    <property type="evidence" value="ECO:0007669"/>
    <property type="project" value="InterPro"/>
</dbReference>
<dbReference type="AlphaFoldDB" id="A0A1I0NWI4"/>
<dbReference type="STRING" id="1267423.SAMN05216290_1525"/>
<comment type="subcellular location">
    <subcellularLocation>
        <location evidence="1">Cell outer membrane</location>
    </subcellularLocation>
</comment>
<keyword evidence="7" id="KW-0998">Cell outer membrane</keyword>
<accession>A0A1I0NWI4</accession>
<dbReference type="GO" id="GO:1990281">
    <property type="term" value="C:efflux pump complex"/>
    <property type="evidence" value="ECO:0007669"/>
    <property type="project" value="TreeGrafter"/>
</dbReference>
<dbReference type="PANTHER" id="PTHR30026:SF20">
    <property type="entry name" value="OUTER MEMBRANE PROTEIN TOLC"/>
    <property type="match status" value="1"/>
</dbReference>
<keyword evidence="10" id="KW-1185">Reference proteome</keyword>
<dbReference type="GO" id="GO:0009279">
    <property type="term" value="C:cell outer membrane"/>
    <property type="evidence" value="ECO:0007669"/>
    <property type="project" value="UniProtKB-SubCell"/>
</dbReference>
<keyword evidence="8" id="KW-0732">Signal</keyword>
<dbReference type="GeneID" id="99986250"/>
<keyword evidence="6" id="KW-0472">Membrane</keyword>
<evidence type="ECO:0000313" key="9">
    <source>
        <dbReference type="EMBL" id="SEW06086.1"/>
    </source>
</evidence>
<sequence length="417" mass="46746">MKNTFLIILIFCAGNLLAQESLNDYLRVAAENNPALKAKYDSYLATLQRVDQSKSLPDPTLSFGYFISPVETRVGAQQFKLSVSQMFPWMGTLKTQESLAAAQAKVQFEAFLEAKNQLFLEVKNAWLALYALEEEIKLSRANLGILKSYEPVTKTKYESDLVSLADLVRVQISIDDAQTKLKILEMKRAPLISNLNTLLNRPIDSEITIGALSQITTERQLLLDSALAQHPSVLEAQSRISVAETQIELSDLKRKPNIGVGLDYAFVSKRTDMSVPDNGKDILMPMVSVSLPIFGKKNRALKKEAILNKESAESNLIATQNNIKNSWEQTAFAVQKAQMETTLFEKEIAQTNLLLNVLLSEYSNDSRNFEDLLATQLQLLQLQLAALSAEVSFYQAHFNKEYLTGNNLQDFISHENQ</sequence>
<dbReference type="Pfam" id="PF02321">
    <property type="entry name" value="OEP"/>
    <property type="match status" value="1"/>
</dbReference>
<evidence type="ECO:0000256" key="5">
    <source>
        <dbReference type="ARBA" id="ARBA00022692"/>
    </source>
</evidence>
<evidence type="ECO:0000256" key="6">
    <source>
        <dbReference type="ARBA" id="ARBA00023136"/>
    </source>
</evidence>
<gene>
    <name evidence="9" type="ORF">SAMN05216290_1525</name>
</gene>
<evidence type="ECO:0000256" key="1">
    <source>
        <dbReference type="ARBA" id="ARBA00004442"/>
    </source>
</evidence>
<dbReference type="InterPro" id="IPR051906">
    <property type="entry name" value="TolC-like"/>
</dbReference>
<dbReference type="PANTHER" id="PTHR30026">
    <property type="entry name" value="OUTER MEMBRANE PROTEIN TOLC"/>
    <property type="match status" value="1"/>
</dbReference>
<keyword evidence="5" id="KW-0812">Transmembrane</keyword>
<dbReference type="EMBL" id="FOIR01000001">
    <property type="protein sequence ID" value="SEW06086.1"/>
    <property type="molecule type" value="Genomic_DNA"/>
</dbReference>
<keyword evidence="3" id="KW-0813">Transport</keyword>
<feature type="chain" id="PRO_5011492225" evidence="8">
    <location>
        <begin position="19"/>
        <end position="417"/>
    </location>
</feature>
<feature type="signal peptide" evidence="8">
    <location>
        <begin position="1"/>
        <end position="18"/>
    </location>
</feature>
<dbReference type="SUPFAM" id="SSF56954">
    <property type="entry name" value="Outer membrane efflux proteins (OEP)"/>
    <property type="match status" value="1"/>
</dbReference>
<protein>
    <submittedName>
        <fullName evidence="9">Outer membrane protein TolC</fullName>
    </submittedName>
</protein>
<evidence type="ECO:0000256" key="8">
    <source>
        <dbReference type="SAM" id="SignalP"/>
    </source>
</evidence>
<proteinExistence type="inferred from homology"/>
<evidence type="ECO:0000256" key="2">
    <source>
        <dbReference type="ARBA" id="ARBA00007613"/>
    </source>
</evidence>
<dbReference type="GO" id="GO:0015288">
    <property type="term" value="F:porin activity"/>
    <property type="evidence" value="ECO:0007669"/>
    <property type="project" value="TreeGrafter"/>
</dbReference>
<dbReference type="Gene3D" id="1.20.1600.10">
    <property type="entry name" value="Outer membrane efflux proteins (OEP)"/>
    <property type="match status" value="1"/>
</dbReference>
<reference evidence="10" key="1">
    <citation type="submission" date="2016-10" db="EMBL/GenBank/DDBJ databases">
        <authorList>
            <person name="Varghese N."/>
            <person name="Submissions S."/>
        </authorList>
    </citation>
    <scope>NUCLEOTIDE SEQUENCE [LARGE SCALE GENOMIC DNA]</scope>
    <source>
        <strain evidence="10">CGMCC 1.12402</strain>
    </source>
</reference>
<dbReference type="InterPro" id="IPR003423">
    <property type="entry name" value="OMP_efflux"/>
</dbReference>
<dbReference type="Proteomes" id="UP000199437">
    <property type="component" value="Unassembled WGS sequence"/>
</dbReference>
<comment type="similarity">
    <text evidence="2">Belongs to the outer membrane factor (OMF) (TC 1.B.17) family.</text>
</comment>
<evidence type="ECO:0000256" key="4">
    <source>
        <dbReference type="ARBA" id="ARBA00022452"/>
    </source>
</evidence>